<reference evidence="2 3" key="1">
    <citation type="submission" date="2023-08" db="EMBL/GenBank/DDBJ databases">
        <title>Characterization of two Paracoccaceae strains isolated from Phycosphere and proposal of Xinfangfangia lacusdiani sp. nov.</title>
        <authorList>
            <person name="Deng Y."/>
            <person name="Zhang Y.Q."/>
        </authorList>
    </citation>
    <scope>NUCLEOTIDE SEQUENCE [LARGE SCALE GENOMIC DNA]</scope>
    <source>
        <strain evidence="2 3">CPCC 101601</strain>
    </source>
</reference>
<comment type="caution">
    <text evidence="2">The sequence shown here is derived from an EMBL/GenBank/DDBJ whole genome shotgun (WGS) entry which is preliminary data.</text>
</comment>
<organism evidence="2 3">
    <name type="scientific">Pseudogemmobacter lacusdianii</name>
    <dbReference type="NCBI Taxonomy" id="3069608"/>
    <lineage>
        <taxon>Bacteria</taxon>
        <taxon>Pseudomonadati</taxon>
        <taxon>Pseudomonadota</taxon>
        <taxon>Alphaproteobacteria</taxon>
        <taxon>Rhodobacterales</taxon>
        <taxon>Paracoccaceae</taxon>
        <taxon>Pseudogemmobacter</taxon>
    </lineage>
</organism>
<evidence type="ECO:0000313" key="2">
    <source>
        <dbReference type="EMBL" id="MDQ2064899.1"/>
    </source>
</evidence>
<gene>
    <name evidence="2" type="ORF">Q9295_00810</name>
</gene>
<feature type="compositionally biased region" description="Basic and acidic residues" evidence="1">
    <location>
        <begin position="25"/>
        <end position="41"/>
    </location>
</feature>
<dbReference type="Proteomes" id="UP001239680">
    <property type="component" value="Unassembled WGS sequence"/>
</dbReference>
<feature type="region of interest" description="Disordered" evidence="1">
    <location>
        <begin position="1"/>
        <end position="41"/>
    </location>
</feature>
<sequence length="41" mass="4520">MATDPKTNEPAKVQGDKPNAAPKPPAHEQRQDQPLKQVNED</sequence>
<accession>A0ABU0VT43</accession>
<dbReference type="EMBL" id="JAVDBT010000001">
    <property type="protein sequence ID" value="MDQ2064899.1"/>
    <property type="molecule type" value="Genomic_DNA"/>
</dbReference>
<dbReference type="RefSeq" id="WP_306678428.1">
    <property type="nucleotide sequence ID" value="NZ_JAVDBT010000001.1"/>
</dbReference>
<proteinExistence type="predicted"/>
<keyword evidence="3" id="KW-1185">Reference proteome</keyword>
<protein>
    <submittedName>
        <fullName evidence="2">Uncharacterized protein</fullName>
    </submittedName>
</protein>
<name>A0ABU0VT43_9RHOB</name>
<evidence type="ECO:0000256" key="1">
    <source>
        <dbReference type="SAM" id="MobiDB-lite"/>
    </source>
</evidence>
<evidence type="ECO:0000313" key="3">
    <source>
        <dbReference type="Proteomes" id="UP001239680"/>
    </source>
</evidence>